<reference evidence="1 2" key="1">
    <citation type="submission" date="2020-09" db="EMBL/GenBank/DDBJ databases">
        <title>Pseudoxanthomonas sp. CAU 1598 isolated from sand of Yaerae Beach.</title>
        <authorList>
            <person name="Kim W."/>
        </authorList>
    </citation>
    <scope>NUCLEOTIDE SEQUENCE [LARGE SCALE GENOMIC DNA]</scope>
    <source>
        <strain evidence="1 2">CAU 1598</strain>
    </source>
</reference>
<name>A0AAW3ZGN2_9GAMM</name>
<evidence type="ECO:0000313" key="2">
    <source>
        <dbReference type="Proteomes" id="UP000613768"/>
    </source>
</evidence>
<gene>
    <name evidence="1" type="ORF">IFO71_05900</name>
</gene>
<evidence type="ECO:0008006" key="3">
    <source>
        <dbReference type="Google" id="ProtNLM"/>
    </source>
</evidence>
<evidence type="ECO:0000313" key="1">
    <source>
        <dbReference type="EMBL" id="MBD8525273.1"/>
    </source>
</evidence>
<dbReference type="RefSeq" id="WP_192028623.1">
    <property type="nucleotide sequence ID" value="NZ_JACYTR010000008.1"/>
</dbReference>
<comment type="caution">
    <text evidence="1">The sequence shown here is derived from an EMBL/GenBank/DDBJ whole genome shotgun (WGS) entry which is preliminary data.</text>
</comment>
<protein>
    <recommendedName>
        <fullName evidence="3">Toxin CptA</fullName>
    </recommendedName>
</protein>
<dbReference type="Proteomes" id="UP000613768">
    <property type="component" value="Unassembled WGS sequence"/>
</dbReference>
<sequence length="132" mass="14701">MLVALWSAELLVAALSAAAIGLSAINHWAVWLLWLGICVLNRRHSQALSNWTYLRLRVPDALEVGGGDGGAGTQRWLPWSGVRQFGPLLLLQVRDQRQTRGFLLLPSLLSREDQRRLHRCLALMKPEAGQSV</sequence>
<proteinExistence type="predicted"/>
<dbReference type="EMBL" id="JACYTR010000008">
    <property type="protein sequence ID" value="MBD8525273.1"/>
    <property type="molecule type" value="Genomic_DNA"/>
</dbReference>
<accession>A0AAW3ZGN2</accession>
<organism evidence="1 2">
    <name type="scientific">Pseudomarimonas arenosa</name>
    <dbReference type="NCBI Taxonomy" id="2774145"/>
    <lineage>
        <taxon>Bacteria</taxon>
        <taxon>Pseudomonadati</taxon>
        <taxon>Pseudomonadota</taxon>
        <taxon>Gammaproteobacteria</taxon>
        <taxon>Lysobacterales</taxon>
        <taxon>Lysobacteraceae</taxon>
        <taxon>Pseudomarimonas</taxon>
    </lineage>
</organism>
<dbReference type="AlphaFoldDB" id="A0AAW3ZGN2"/>
<keyword evidence="2" id="KW-1185">Reference proteome</keyword>